<dbReference type="InterPro" id="IPR053896">
    <property type="entry name" value="BTN3A2-like_Ig-C"/>
</dbReference>
<feature type="domain" description="Ig-like" evidence="5">
    <location>
        <begin position="133"/>
        <end position="234"/>
    </location>
</feature>
<evidence type="ECO:0000256" key="2">
    <source>
        <dbReference type="ARBA" id="ARBA00023136"/>
    </source>
</evidence>
<dbReference type="GO" id="GO:0005102">
    <property type="term" value="F:signaling receptor binding"/>
    <property type="evidence" value="ECO:0007669"/>
    <property type="project" value="TreeGrafter"/>
</dbReference>
<dbReference type="InterPro" id="IPR013783">
    <property type="entry name" value="Ig-like_fold"/>
</dbReference>
<protein>
    <recommendedName>
        <fullName evidence="5">Ig-like domain-containing protein</fullName>
    </recommendedName>
</protein>
<feature type="domain" description="Ig-like" evidence="5">
    <location>
        <begin position="38"/>
        <end position="115"/>
    </location>
</feature>
<dbReference type="InterPro" id="IPR007110">
    <property type="entry name" value="Ig-like_dom"/>
</dbReference>
<dbReference type="AlphaFoldDB" id="M3XIR6"/>
<dbReference type="InterPro" id="IPR013106">
    <property type="entry name" value="Ig_V-set"/>
</dbReference>
<dbReference type="InParanoid" id="M3XIR6"/>
<sequence length="269" mass="29950">ATLLLKNVQISDQGVYDCYVSTVEGKKEGSIKLKVAAPSKNSSLILDIQNGTRVLNCSTVDGFPLPSLNWLDESGIECDQESKKESINTKTGLFSVTSTLHVRKPNTAYYCTIQNYILNQTWTGSWKLQDPVQGKENTQATILCAFHSKTGLRESPVSWDIRKLGESSSIITCHGEPQQCKTDETYRNRIISTKNLTEESVSFFLKDLSSSDEGEYLCSVTSESNMRLFSTPLSVVVESQLWRHRYPLYSAAVATCVLCALFLFGIIKC</sequence>
<keyword evidence="3" id="KW-0393">Immunoglobulin domain</keyword>
<dbReference type="EMBL" id="AFYH01189073">
    <property type="status" value="NOT_ANNOTATED_CDS"/>
    <property type="molecule type" value="Genomic_DNA"/>
</dbReference>
<dbReference type="STRING" id="7897.ENSLACP00000022622"/>
<organism evidence="6 7">
    <name type="scientific">Latimeria chalumnae</name>
    <name type="common">Coelacanth</name>
    <dbReference type="NCBI Taxonomy" id="7897"/>
    <lineage>
        <taxon>Eukaryota</taxon>
        <taxon>Metazoa</taxon>
        <taxon>Chordata</taxon>
        <taxon>Craniata</taxon>
        <taxon>Vertebrata</taxon>
        <taxon>Euteleostomi</taxon>
        <taxon>Coelacanthiformes</taxon>
        <taxon>Coelacanthidae</taxon>
        <taxon>Latimeria</taxon>
    </lineage>
</organism>
<dbReference type="Bgee" id="ENSLACG00000022454">
    <property type="expression patterns" value="Expressed in mesonephros and 3 other cell types or tissues"/>
</dbReference>
<evidence type="ECO:0000256" key="4">
    <source>
        <dbReference type="SAM" id="Phobius"/>
    </source>
</evidence>
<dbReference type="Pfam" id="PF07686">
    <property type="entry name" value="V-set"/>
    <property type="match status" value="1"/>
</dbReference>
<reference evidence="6" key="3">
    <citation type="submission" date="2025-09" db="UniProtKB">
        <authorList>
            <consortium name="Ensembl"/>
        </authorList>
    </citation>
    <scope>IDENTIFICATION</scope>
</reference>
<keyword evidence="7" id="KW-1185">Reference proteome</keyword>
<keyword evidence="4" id="KW-0812">Transmembrane</keyword>
<dbReference type="SMART" id="SM00409">
    <property type="entry name" value="IG"/>
    <property type="match status" value="1"/>
</dbReference>
<evidence type="ECO:0000256" key="3">
    <source>
        <dbReference type="ARBA" id="ARBA00023319"/>
    </source>
</evidence>
<dbReference type="InterPro" id="IPR036179">
    <property type="entry name" value="Ig-like_dom_sf"/>
</dbReference>
<dbReference type="GO" id="GO:0050852">
    <property type="term" value="P:T cell receptor signaling pathway"/>
    <property type="evidence" value="ECO:0007669"/>
    <property type="project" value="TreeGrafter"/>
</dbReference>
<dbReference type="OMA" id="IPCMAPK"/>
<dbReference type="HOGENOM" id="CLU_040810_1_1_1"/>
<evidence type="ECO:0000256" key="1">
    <source>
        <dbReference type="ARBA" id="ARBA00004370"/>
    </source>
</evidence>
<accession>M3XIR6</accession>
<proteinExistence type="predicted"/>
<comment type="subcellular location">
    <subcellularLocation>
        <location evidence="1">Membrane</location>
    </subcellularLocation>
</comment>
<dbReference type="Ensembl" id="ENSLACT00000026000.1">
    <property type="protein sequence ID" value="ENSLACP00000022622.1"/>
    <property type="gene ID" value="ENSLACG00000022454.1"/>
</dbReference>
<dbReference type="SUPFAM" id="SSF48726">
    <property type="entry name" value="Immunoglobulin"/>
    <property type="match status" value="3"/>
</dbReference>
<dbReference type="GO" id="GO:0001817">
    <property type="term" value="P:regulation of cytokine production"/>
    <property type="evidence" value="ECO:0007669"/>
    <property type="project" value="TreeGrafter"/>
</dbReference>
<keyword evidence="4" id="KW-1133">Transmembrane helix</keyword>
<evidence type="ECO:0000313" key="7">
    <source>
        <dbReference type="Proteomes" id="UP000008672"/>
    </source>
</evidence>
<dbReference type="InterPro" id="IPR050504">
    <property type="entry name" value="IgSF_BTN/MOG"/>
</dbReference>
<keyword evidence="2 4" id="KW-0472">Membrane</keyword>
<name>M3XIR6_LATCH</name>
<evidence type="ECO:0000313" key="6">
    <source>
        <dbReference type="Ensembl" id="ENSLACP00000022622.1"/>
    </source>
</evidence>
<dbReference type="InterPro" id="IPR003599">
    <property type="entry name" value="Ig_sub"/>
</dbReference>
<reference evidence="7" key="1">
    <citation type="submission" date="2011-08" db="EMBL/GenBank/DDBJ databases">
        <title>The draft genome of Latimeria chalumnae.</title>
        <authorList>
            <person name="Di Palma F."/>
            <person name="Alfoldi J."/>
            <person name="Johnson J."/>
            <person name="Berlin A."/>
            <person name="Gnerre S."/>
            <person name="Jaffe D."/>
            <person name="MacCallum I."/>
            <person name="Young S."/>
            <person name="Walker B.J."/>
            <person name="Lander E."/>
            <person name="Lindblad-Toh K."/>
        </authorList>
    </citation>
    <scope>NUCLEOTIDE SEQUENCE [LARGE SCALE GENOMIC DNA]</scope>
    <source>
        <strain evidence="7">Wild caught</strain>
    </source>
</reference>
<dbReference type="PANTHER" id="PTHR24100">
    <property type="entry name" value="BUTYROPHILIN"/>
    <property type="match status" value="1"/>
</dbReference>
<dbReference type="Pfam" id="PF22705">
    <property type="entry name" value="C2-set_3"/>
    <property type="match status" value="1"/>
</dbReference>
<evidence type="ECO:0000259" key="5">
    <source>
        <dbReference type="PROSITE" id="PS50835"/>
    </source>
</evidence>
<reference evidence="6" key="2">
    <citation type="submission" date="2025-08" db="UniProtKB">
        <authorList>
            <consortium name="Ensembl"/>
        </authorList>
    </citation>
    <scope>IDENTIFICATION</scope>
</reference>
<dbReference type="Proteomes" id="UP000008672">
    <property type="component" value="Unassembled WGS sequence"/>
</dbReference>
<feature type="transmembrane region" description="Helical" evidence="4">
    <location>
        <begin position="246"/>
        <end position="267"/>
    </location>
</feature>
<dbReference type="FunCoup" id="M3XIR6">
    <property type="interactions" value="29"/>
</dbReference>
<dbReference type="Gene3D" id="2.60.40.10">
    <property type="entry name" value="Immunoglobulins"/>
    <property type="match status" value="3"/>
</dbReference>
<dbReference type="PROSITE" id="PS50835">
    <property type="entry name" value="IG_LIKE"/>
    <property type="match status" value="2"/>
</dbReference>
<dbReference type="GO" id="GO:0009897">
    <property type="term" value="C:external side of plasma membrane"/>
    <property type="evidence" value="ECO:0007669"/>
    <property type="project" value="TreeGrafter"/>
</dbReference>
<dbReference type="EMBL" id="AFYH01189074">
    <property type="status" value="NOT_ANNOTATED_CDS"/>
    <property type="molecule type" value="Genomic_DNA"/>
</dbReference>